<feature type="compositionally biased region" description="Gly residues" evidence="1">
    <location>
        <begin position="1"/>
        <end position="10"/>
    </location>
</feature>
<dbReference type="Proteomes" id="UP001501576">
    <property type="component" value="Unassembled WGS sequence"/>
</dbReference>
<gene>
    <name evidence="2" type="ORF">GCM10010390_91850</name>
</gene>
<feature type="region of interest" description="Disordered" evidence="1">
    <location>
        <begin position="1"/>
        <end position="34"/>
    </location>
</feature>
<keyword evidence="3" id="KW-1185">Reference proteome</keyword>
<proteinExistence type="predicted"/>
<reference evidence="2 3" key="1">
    <citation type="journal article" date="2019" name="Int. J. Syst. Evol. Microbiol.">
        <title>The Global Catalogue of Microorganisms (GCM) 10K type strain sequencing project: providing services to taxonomists for standard genome sequencing and annotation.</title>
        <authorList>
            <consortium name="The Broad Institute Genomics Platform"/>
            <consortium name="The Broad Institute Genome Sequencing Center for Infectious Disease"/>
            <person name="Wu L."/>
            <person name="Ma J."/>
        </authorList>
    </citation>
    <scope>NUCLEOTIDE SEQUENCE [LARGE SCALE GENOMIC DNA]</scope>
    <source>
        <strain evidence="2 3">JCM 5052</strain>
    </source>
</reference>
<sequence length="147" mass="14948">MGAAFGGEDSGGGRDVDAGQAQGEGAGQPQALATGATADSATTACAGSVSSSFCLADRRPSGVVHVPAVPADESAGLIAVIDLSVPWEAGPYKDSRPPTRTHHDLFPALQGLPLVGKWIIRLMELPPGLINEPLPVCPRQVTCGPLE</sequence>
<name>A0ABN1EUL5_9ACTN</name>
<accession>A0ABN1EUL5</accession>
<comment type="caution">
    <text evidence="2">The sequence shown here is derived from an EMBL/GenBank/DDBJ whole genome shotgun (WGS) entry which is preliminary data.</text>
</comment>
<evidence type="ECO:0000313" key="2">
    <source>
        <dbReference type="EMBL" id="GAA0574518.1"/>
    </source>
</evidence>
<organism evidence="2 3">
    <name type="scientific">Streptomyces mordarskii</name>
    <dbReference type="NCBI Taxonomy" id="1226758"/>
    <lineage>
        <taxon>Bacteria</taxon>
        <taxon>Bacillati</taxon>
        <taxon>Actinomycetota</taxon>
        <taxon>Actinomycetes</taxon>
        <taxon>Kitasatosporales</taxon>
        <taxon>Streptomycetaceae</taxon>
        <taxon>Streptomyces</taxon>
    </lineage>
</organism>
<evidence type="ECO:0000256" key="1">
    <source>
        <dbReference type="SAM" id="MobiDB-lite"/>
    </source>
</evidence>
<feature type="compositionally biased region" description="Low complexity" evidence="1">
    <location>
        <begin position="18"/>
        <end position="34"/>
    </location>
</feature>
<dbReference type="EMBL" id="BAAABZ010000098">
    <property type="protein sequence ID" value="GAA0574518.1"/>
    <property type="molecule type" value="Genomic_DNA"/>
</dbReference>
<protein>
    <submittedName>
        <fullName evidence="2">Uncharacterized protein</fullName>
    </submittedName>
</protein>
<evidence type="ECO:0000313" key="3">
    <source>
        <dbReference type="Proteomes" id="UP001501576"/>
    </source>
</evidence>